<accession>A0AAW5BEH2</accession>
<dbReference type="InterPro" id="IPR025342">
    <property type="entry name" value="DUF4248"/>
</dbReference>
<dbReference type="RefSeq" id="WP_022185116.1">
    <property type="nucleotide sequence ID" value="NZ_JABDSJ010000054.1"/>
</dbReference>
<comment type="caution">
    <text evidence="1">The sequence shown here is derived from an EMBL/GenBank/DDBJ whole genome shotgun (WGS) entry which is preliminary data.</text>
</comment>
<evidence type="ECO:0000313" key="2">
    <source>
        <dbReference type="Proteomes" id="UP001200843"/>
    </source>
</evidence>
<proteinExistence type="predicted"/>
<organism evidence="1 2">
    <name type="scientific">Phocaeicola vulgatus</name>
    <name type="common">Bacteroides vulgatus</name>
    <dbReference type="NCBI Taxonomy" id="821"/>
    <lineage>
        <taxon>Bacteria</taxon>
        <taxon>Pseudomonadati</taxon>
        <taxon>Bacteroidota</taxon>
        <taxon>Bacteroidia</taxon>
        <taxon>Bacteroidales</taxon>
        <taxon>Bacteroidaceae</taxon>
        <taxon>Phocaeicola</taxon>
    </lineage>
</organism>
<dbReference type="AlphaFoldDB" id="A0AAW5BEH2"/>
<dbReference type="Pfam" id="PF14053">
    <property type="entry name" value="DUF4248"/>
    <property type="match status" value="1"/>
</dbReference>
<sequence length="81" mass="9136">MNHPQTPVSAALENRAYGFQEIAIAYFPNIAPASASIRLKAWIKDDPDLLLSMYKTNYHLTSRILKPIQVQLITETFGSPF</sequence>
<dbReference type="Proteomes" id="UP001200843">
    <property type="component" value="Unassembled WGS sequence"/>
</dbReference>
<reference evidence="1" key="1">
    <citation type="submission" date="2022-01" db="EMBL/GenBank/DDBJ databases">
        <title>Collection of gut derived symbiotic bacterial strains cultured from healthy donors.</title>
        <authorList>
            <person name="Lin H."/>
            <person name="Kohout C."/>
            <person name="Waligurski E."/>
            <person name="Pamer E.G."/>
        </authorList>
    </citation>
    <scope>NUCLEOTIDE SEQUENCE</scope>
    <source>
        <strain evidence="1">DFI.6.72</strain>
    </source>
</reference>
<name>A0AAW5BEH2_PHOVU</name>
<evidence type="ECO:0000313" key="1">
    <source>
        <dbReference type="EMBL" id="MCG4687886.1"/>
    </source>
</evidence>
<dbReference type="EMBL" id="JAKNGO010000006">
    <property type="protein sequence ID" value="MCG4687886.1"/>
    <property type="molecule type" value="Genomic_DNA"/>
</dbReference>
<gene>
    <name evidence="1" type="ORF">L0N01_04595</name>
</gene>
<protein>
    <submittedName>
        <fullName evidence="1">DUF4248 domain-containing protein</fullName>
    </submittedName>
</protein>